<gene>
    <name evidence="2" type="ORF">BGAL_0589g00100</name>
</gene>
<dbReference type="Proteomes" id="UP000308671">
    <property type="component" value="Unassembled WGS sequence"/>
</dbReference>
<dbReference type="OrthoDB" id="3551459at2759"/>
<protein>
    <submittedName>
        <fullName evidence="2">Uncharacterized protein</fullName>
    </submittedName>
</protein>
<proteinExistence type="predicted"/>
<keyword evidence="3" id="KW-1185">Reference proteome</keyword>
<evidence type="ECO:0000313" key="2">
    <source>
        <dbReference type="EMBL" id="THV44722.1"/>
    </source>
</evidence>
<evidence type="ECO:0000313" key="3">
    <source>
        <dbReference type="Proteomes" id="UP000308671"/>
    </source>
</evidence>
<name>A0A4S8QMF8_9HELO</name>
<organism evidence="2 3">
    <name type="scientific">Botrytis galanthina</name>
    <dbReference type="NCBI Taxonomy" id="278940"/>
    <lineage>
        <taxon>Eukaryota</taxon>
        <taxon>Fungi</taxon>
        <taxon>Dikarya</taxon>
        <taxon>Ascomycota</taxon>
        <taxon>Pezizomycotina</taxon>
        <taxon>Leotiomycetes</taxon>
        <taxon>Helotiales</taxon>
        <taxon>Sclerotiniaceae</taxon>
        <taxon>Botrytis</taxon>
    </lineage>
</organism>
<feature type="region of interest" description="Disordered" evidence="1">
    <location>
        <begin position="109"/>
        <end position="129"/>
    </location>
</feature>
<feature type="compositionally biased region" description="Basic and acidic residues" evidence="1">
    <location>
        <begin position="109"/>
        <end position="118"/>
    </location>
</feature>
<feature type="compositionally biased region" description="Acidic residues" evidence="1">
    <location>
        <begin position="119"/>
        <end position="129"/>
    </location>
</feature>
<accession>A0A4S8QMF8</accession>
<evidence type="ECO:0000256" key="1">
    <source>
        <dbReference type="SAM" id="MobiDB-lite"/>
    </source>
</evidence>
<sequence>MPARVAFKRMIPFAGVATTATLVCYGADRAFAFQHTPVKRSTLRAIESGIETVTLVMLYRHFRPNWQIICAASAYGVYSGFCKEMCTRIFDGCKGEWDRIKVVDEASNLETRDEKSLDGEDSSVEDTTS</sequence>
<comment type="caution">
    <text evidence="2">The sequence shown here is derived from an EMBL/GenBank/DDBJ whole genome shotgun (WGS) entry which is preliminary data.</text>
</comment>
<dbReference type="EMBL" id="PQXL01000588">
    <property type="protein sequence ID" value="THV44722.1"/>
    <property type="molecule type" value="Genomic_DNA"/>
</dbReference>
<dbReference type="AlphaFoldDB" id="A0A4S8QMF8"/>
<reference evidence="2 3" key="1">
    <citation type="submission" date="2017-12" db="EMBL/GenBank/DDBJ databases">
        <title>Comparative genomics of Botrytis spp.</title>
        <authorList>
            <person name="Valero-Jimenez C.A."/>
            <person name="Tapia P."/>
            <person name="Veloso J."/>
            <person name="Silva-Moreno E."/>
            <person name="Staats M."/>
            <person name="Valdes J.H."/>
            <person name="Van Kan J.A.L."/>
        </authorList>
    </citation>
    <scope>NUCLEOTIDE SEQUENCE [LARGE SCALE GENOMIC DNA]</scope>
    <source>
        <strain evidence="2 3">MUCL435</strain>
    </source>
</reference>